<protein>
    <recommendedName>
        <fullName evidence="4">Transmembrane protein</fullName>
    </recommendedName>
</protein>
<evidence type="ECO:0000256" key="1">
    <source>
        <dbReference type="SAM" id="Phobius"/>
    </source>
</evidence>
<feature type="transmembrane region" description="Helical" evidence="1">
    <location>
        <begin position="289"/>
        <end position="311"/>
    </location>
</feature>
<keyword evidence="1" id="KW-0812">Transmembrane</keyword>
<name>A0A8T0ITY3_CERPU</name>
<dbReference type="AlphaFoldDB" id="A0A8T0ITY3"/>
<dbReference type="PANTHER" id="PTHR33287">
    <property type="entry name" value="OS03G0453550 PROTEIN"/>
    <property type="match status" value="1"/>
</dbReference>
<organism evidence="2 3">
    <name type="scientific">Ceratodon purpureus</name>
    <name type="common">Fire moss</name>
    <name type="synonym">Dicranum purpureum</name>
    <dbReference type="NCBI Taxonomy" id="3225"/>
    <lineage>
        <taxon>Eukaryota</taxon>
        <taxon>Viridiplantae</taxon>
        <taxon>Streptophyta</taxon>
        <taxon>Embryophyta</taxon>
        <taxon>Bryophyta</taxon>
        <taxon>Bryophytina</taxon>
        <taxon>Bryopsida</taxon>
        <taxon>Dicranidae</taxon>
        <taxon>Pseudoditrichales</taxon>
        <taxon>Ditrichaceae</taxon>
        <taxon>Ceratodon</taxon>
    </lineage>
</organism>
<keyword evidence="1" id="KW-1133">Transmembrane helix</keyword>
<accession>A0A8T0ITY3</accession>
<evidence type="ECO:0000313" key="3">
    <source>
        <dbReference type="Proteomes" id="UP000822688"/>
    </source>
</evidence>
<evidence type="ECO:0000313" key="2">
    <source>
        <dbReference type="EMBL" id="KAG0586612.1"/>
    </source>
</evidence>
<gene>
    <name evidence="2" type="ORF">KC19_2G103500</name>
</gene>
<reference evidence="2" key="1">
    <citation type="submission" date="2020-06" db="EMBL/GenBank/DDBJ databases">
        <title>WGS assembly of Ceratodon purpureus strain R40.</title>
        <authorList>
            <person name="Carey S.B."/>
            <person name="Jenkins J."/>
            <person name="Shu S."/>
            <person name="Lovell J.T."/>
            <person name="Sreedasyam A."/>
            <person name="Maumus F."/>
            <person name="Tiley G.P."/>
            <person name="Fernandez-Pozo N."/>
            <person name="Barry K."/>
            <person name="Chen C."/>
            <person name="Wang M."/>
            <person name="Lipzen A."/>
            <person name="Daum C."/>
            <person name="Saski C.A."/>
            <person name="Payton A.C."/>
            <person name="Mcbreen J.C."/>
            <person name="Conrad R.E."/>
            <person name="Kollar L.M."/>
            <person name="Olsson S."/>
            <person name="Huttunen S."/>
            <person name="Landis J.B."/>
            <person name="Wickett N.J."/>
            <person name="Johnson M.G."/>
            <person name="Rensing S.A."/>
            <person name="Grimwood J."/>
            <person name="Schmutz J."/>
            <person name="Mcdaniel S.F."/>
        </authorList>
    </citation>
    <scope>NUCLEOTIDE SEQUENCE</scope>
    <source>
        <strain evidence="2">R40</strain>
    </source>
</reference>
<dbReference type="EMBL" id="CM026422">
    <property type="protein sequence ID" value="KAG0586612.1"/>
    <property type="molecule type" value="Genomic_DNA"/>
</dbReference>
<comment type="caution">
    <text evidence="2">The sequence shown here is derived from an EMBL/GenBank/DDBJ whole genome shotgun (WGS) entry which is preliminary data.</text>
</comment>
<dbReference type="Proteomes" id="UP000822688">
    <property type="component" value="Chromosome 2"/>
</dbReference>
<keyword evidence="3" id="KW-1185">Reference proteome</keyword>
<feature type="transmembrane region" description="Helical" evidence="1">
    <location>
        <begin position="206"/>
        <end position="225"/>
    </location>
</feature>
<sequence length="321" mass="36449">MEMYAKWGSNYHHVQAGAMGSMTSPNLHQKNTSCTDPVNSCAITIDSHIAAVEKQELESYTRRCKERQLALKAKEHEVNGRPLTSTEVTEIERRIEATEFAERVKPEYITITHTSGATESVPQSSLPHSYKIIRNLLWIEHHPLYRTALAEWKERLTVIASRVERKTKRSEDRKNEIYNMIGFYSVFQGVLLTATSQSNYLHCANVGLPIVLSAFASLCTLVGLVRKFNVISGLEKTICSEEVSYKEAKKRVLQLKERGEAFRFSDFLENQKTSCTFHPKFQICGLRSWCIVPLAVFGFSVVFVLAHWLILCRPGPSQSGF</sequence>
<evidence type="ECO:0008006" key="4">
    <source>
        <dbReference type="Google" id="ProtNLM"/>
    </source>
</evidence>
<feature type="transmembrane region" description="Helical" evidence="1">
    <location>
        <begin position="177"/>
        <end position="194"/>
    </location>
</feature>
<dbReference type="PANTHER" id="PTHR33287:SF11">
    <property type="entry name" value="OS03G0778400 PROTEIN"/>
    <property type="match status" value="1"/>
</dbReference>
<keyword evidence="1" id="KW-0472">Membrane</keyword>
<proteinExistence type="predicted"/>